<dbReference type="PANTHER" id="PTHR43877">
    <property type="entry name" value="AMINOALKYLPHOSPHONATE N-ACETYLTRANSFERASE-RELATED-RELATED"/>
    <property type="match status" value="1"/>
</dbReference>
<dbReference type="CDD" id="cd04301">
    <property type="entry name" value="NAT_SF"/>
    <property type="match status" value="1"/>
</dbReference>
<gene>
    <name evidence="4" type="ORF">FDK13_29520</name>
</gene>
<dbReference type="InterPro" id="IPR050832">
    <property type="entry name" value="Bact_Acetyltransf"/>
</dbReference>
<dbReference type="OrthoDB" id="5419426at2"/>
<keyword evidence="2" id="KW-0012">Acyltransferase</keyword>
<evidence type="ECO:0000256" key="1">
    <source>
        <dbReference type="ARBA" id="ARBA00022679"/>
    </source>
</evidence>
<dbReference type="EMBL" id="SZVO01000019">
    <property type="protein sequence ID" value="TKT87458.1"/>
    <property type="molecule type" value="Genomic_DNA"/>
</dbReference>
<sequence>MSITIREIQPADNAELAQVIRKALEEFKANKPGTVYFDASTDHLSDLFQVENSIYFVALEDATLLGGAGIFPTEGLGPDTIELVKMYLKPEARGKGLGKTLILKCIDYAKSKGYKHIYLETMNELDKAVKAYEKLGFELLGHPLGNSGHHSCELWMVKNID</sequence>
<dbReference type="RefSeq" id="WP_137343623.1">
    <property type="nucleotide sequence ID" value="NZ_BSQH01000004.1"/>
</dbReference>
<keyword evidence="1 4" id="KW-0808">Transferase</keyword>
<dbReference type="PANTHER" id="PTHR43877:SF2">
    <property type="entry name" value="AMINOALKYLPHOSPHONATE N-ACETYLTRANSFERASE-RELATED"/>
    <property type="match status" value="1"/>
</dbReference>
<dbReference type="InterPro" id="IPR000182">
    <property type="entry name" value="GNAT_dom"/>
</dbReference>
<organism evidence="4 5">
    <name type="scientific">Dyadobacter frigoris</name>
    <dbReference type="NCBI Taxonomy" id="2576211"/>
    <lineage>
        <taxon>Bacteria</taxon>
        <taxon>Pseudomonadati</taxon>
        <taxon>Bacteroidota</taxon>
        <taxon>Cytophagia</taxon>
        <taxon>Cytophagales</taxon>
        <taxon>Spirosomataceae</taxon>
        <taxon>Dyadobacter</taxon>
    </lineage>
</organism>
<dbReference type="Pfam" id="PF00583">
    <property type="entry name" value="Acetyltransf_1"/>
    <property type="match status" value="1"/>
</dbReference>
<proteinExistence type="predicted"/>
<dbReference type="Gene3D" id="3.40.630.30">
    <property type="match status" value="1"/>
</dbReference>
<comment type="caution">
    <text evidence="4">The sequence shown here is derived from an EMBL/GenBank/DDBJ whole genome shotgun (WGS) entry which is preliminary data.</text>
</comment>
<name>A0A4U6CWC6_9BACT</name>
<keyword evidence="5" id="KW-1185">Reference proteome</keyword>
<dbReference type="Proteomes" id="UP000304900">
    <property type="component" value="Unassembled WGS sequence"/>
</dbReference>
<dbReference type="SUPFAM" id="SSF55729">
    <property type="entry name" value="Acyl-CoA N-acyltransferases (Nat)"/>
    <property type="match status" value="1"/>
</dbReference>
<dbReference type="PROSITE" id="PS51186">
    <property type="entry name" value="GNAT"/>
    <property type="match status" value="1"/>
</dbReference>
<accession>A0A4U6CWC6</accession>
<reference evidence="4 5" key="1">
    <citation type="submission" date="2019-05" db="EMBL/GenBank/DDBJ databases">
        <title>Dyadobacter AR-3-8 sp. nov., isolated from arctic soil.</title>
        <authorList>
            <person name="Chaudhary D.K."/>
        </authorList>
    </citation>
    <scope>NUCLEOTIDE SEQUENCE [LARGE SCALE GENOMIC DNA]</scope>
    <source>
        <strain evidence="4 5">AR-3-8</strain>
    </source>
</reference>
<evidence type="ECO:0000256" key="2">
    <source>
        <dbReference type="ARBA" id="ARBA00023315"/>
    </source>
</evidence>
<dbReference type="InterPro" id="IPR016181">
    <property type="entry name" value="Acyl_CoA_acyltransferase"/>
</dbReference>
<dbReference type="AlphaFoldDB" id="A0A4U6CWC6"/>
<evidence type="ECO:0000313" key="4">
    <source>
        <dbReference type="EMBL" id="TKT87458.1"/>
    </source>
</evidence>
<dbReference type="GO" id="GO:0016747">
    <property type="term" value="F:acyltransferase activity, transferring groups other than amino-acyl groups"/>
    <property type="evidence" value="ECO:0007669"/>
    <property type="project" value="InterPro"/>
</dbReference>
<evidence type="ECO:0000313" key="5">
    <source>
        <dbReference type="Proteomes" id="UP000304900"/>
    </source>
</evidence>
<feature type="domain" description="N-acetyltransferase" evidence="3">
    <location>
        <begin position="3"/>
        <end position="161"/>
    </location>
</feature>
<protein>
    <submittedName>
        <fullName evidence="4">GNAT family N-acetyltransferase</fullName>
    </submittedName>
</protein>
<evidence type="ECO:0000259" key="3">
    <source>
        <dbReference type="PROSITE" id="PS51186"/>
    </source>
</evidence>